<dbReference type="PROSITE" id="PS51257">
    <property type="entry name" value="PROKAR_LIPOPROTEIN"/>
    <property type="match status" value="1"/>
</dbReference>
<dbReference type="RefSeq" id="WP_234795115.1">
    <property type="nucleotide sequence ID" value="NZ_FOXS01000004.1"/>
</dbReference>
<dbReference type="Gene3D" id="3.40.1660.10">
    <property type="entry name" value="EreA-like (biosynthetic domain)"/>
    <property type="match status" value="1"/>
</dbReference>
<dbReference type="InterPro" id="IPR014622">
    <property type="entry name" value="UCP036794_erythomycin"/>
</dbReference>
<dbReference type="PANTHER" id="PTHR31299">
    <property type="entry name" value="ESTERASE, PUTATIVE (AFU_ORTHOLOGUE AFUA_1G05850)-RELATED"/>
    <property type="match status" value="1"/>
</dbReference>
<proteinExistence type="predicted"/>
<dbReference type="Pfam" id="PF05139">
    <property type="entry name" value="Erythro_esteras"/>
    <property type="match status" value="1"/>
</dbReference>
<reference evidence="2" key="1">
    <citation type="submission" date="2016-10" db="EMBL/GenBank/DDBJ databases">
        <authorList>
            <person name="Varghese N."/>
            <person name="Submissions S."/>
        </authorList>
    </citation>
    <scope>NUCLEOTIDE SEQUENCE [LARGE SCALE GENOMIC DNA]</scope>
    <source>
        <strain evidence="2">OR362-8,ATCC BAA-1266,JCM 13504</strain>
    </source>
</reference>
<organism evidence="1 2">
    <name type="scientific">Hymenobacter arizonensis</name>
    <name type="common">Siccationidurans arizonensis</name>
    <dbReference type="NCBI Taxonomy" id="1227077"/>
    <lineage>
        <taxon>Bacteria</taxon>
        <taxon>Pseudomonadati</taxon>
        <taxon>Bacteroidota</taxon>
        <taxon>Cytophagia</taxon>
        <taxon>Cytophagales</taxon>
        <taxon>Hymenobacteraceae</taxon>
        <taxon>Hymenobacter</taxon>
    </lineage>
</organism>
<evidence type="ECO:0000313" key="1">
    <source>
        <dbReference type="EMBL" id="SFQ58962.1"/>
    </source>
</evidence>
<dbReference type="Gene3D" id="3.30.1870.10">
    <property type="entry name" value="EreA-like, domain 2"/>
    <property type="match status" value="1"/>
</dbReference>
<accession>A0A1I5ZRA3</accession>
<gene>
    <name evidence="1" type="ORF">SAMN04515668_3146</name>
</gene>
<sequence length="443" mass="48938">MKHFPFALLLSWCVFFTSCTNKNSDAFPNSAITIPEQGVSRLETPKDLDPLLNQLGPARYALLGEASHGTAEFYTWRSAITKRLIQEKGYNLIGVEGDWPDMYELNRYVKGANNGASATAVLQRLKRWPTWMWANTEIAELAEWLRTYNSTQPAARKVGFYGLDVYSLWESLQSIRTDFPEADPATRQAVDAALDCLGPYNQSDEAYGRATMGGASCAEAVANVLAAVRNRMKTLPPGHEGAFNAEQNALVAVNAERYNRAAVRSSTTSWNIRDQHMAETINRLMAFHGPTAKIAVWEHNTHVGDARHTDMANRGEVNVGQLMREQHASAGVYIVGFGTYAGTVTAAPRWGGPVTTMPVPAAQSGSWEAVIHEQRPGNNLFLLDSWRGNDQLTQRRGNRAIGVVYNPASESGNYVPTNLPQRYDAFIFIEQTQALRPLPNMGG</sequence>
<dbReference type="CDD" id="cd14728">
    <property type="entry name" value="Ere-like"/>
    <property type="match status" value="1"/>
</dbReference>
<keyword evidence="2" id="KW-1185">Reference proteome</keyword>
<dbReference type="STRING" id="1227077.SAMN04515668_3146"/>
<dbReference type="EMBL" id="FOXS01000004">
    <property type="protein sequence ID" value="SFQ58962.1"/>
    <property type="molecule type" value="Genomic_DNA"/>
</dbReference>
<dbReference type="GO" id="GO:0046677">
    <property type="term" value="P:response to antibiotic"/>
    <property type="evidence" value="ECO:0007669"/>
    <property type="project" value="InterPro"/>
</dbReference>
<dbReference type="PANTHER" id="PTHR31299:SF0">
    <property type="entry name" value="ESTERASE, PUTATIVE (AFU_ORTHOLOGUE AFUA_1G05850)-RELATED"/>
    <property type="match status" value="1"/>
</dbReference>
<name>A0A1I5ZRA3_HYMAR</name>
<evidence type="ECO:0000313" key="2">
    <source>
        <dbReference type="Proteomes" id="UP000199029"/>
    </source>
</evidence>
<dbReference type="InterPro" id="IPR007815">
    <property type="entry name" value="Emycin_Estase"/>
</dbReference>
<protein>
    <submittedName>
        <fullName evidence="1">Erythromycin esterase homolog</fullName>
    </submittedName>
</protein>
<dbReference type="InterPro" id="IPR052036">
    <property type="entry name" value="Hydrolase/PRTase-associated"/>
</dbReference>
<dbReference type="AlphaFoldDB" id="A0A1I5ZRA3"/>
<dbReference type="SUPFAM" id="SSF159501">
    <property type="entry name" value="EreA/ChaN-like"/>
    <property type="match status" value="1"/>
</dbReference>
<dbReference type="Proteomes" id="UP000199029">
    <property type="component" value="Unassembled WGS sequence"/>
</dbReference>
<dbReference type="PIRSF" id="PIRSF036794">
    <property type="entry name" value="UCP_erythr_ester"/>
    <property type="match status" value="1"/>
</dbReference>